<feature type="domain" description="NOT2/NOT3/NOT5 C-terminal" evidence="5">
    <location>
        <begin position="349"/>
        <end position="468"/>
    </location>
</feature>
<dbReference type="Proteomes" id="UP001369815">
    <property type="component" value="Unassembled WGS sequence"/>
</dbReference>
<accession>A0AAX6N028</accession>
<dbReference type="PANTHER" id="PTHR23326">
    <property type="entry name" value="CCR4 NOT-RELATED"/>
    <property type="match status" value="1"/>
</dbReference>
<feature type="compositionally biased region" description="Low complexity" evidence="4">
    <location>
        <begin position="198"/>
        <end position="209"/>
    </location>
</feature>
<dbReference type="InterPro" id="IPR038635">
    <property type="entry name" value="CCR4-NOT_su2/3/5_C_sf"/>
</dbReference>
<feature type="compositionally biased region" description="Low complexity" evidence="4">
    <location>
        <begin position="269"/>
        <end position="281"/>
    </location>
</feature>
<organism evidence="6 7">
    <name type="scientific">Daldinia eschscholtzii</name>
    <dbReference type="NCBI Taxonomy" id="292717"/>
    <lineage>
        <taxon>Eukaryota</taxon>
        <taxon>Fungi</taxon>
        <taxon>Dikarya</taxon>
        <taxon>Ascomycota</taxon>
        <taxon>Pezizomycotina</taxon>
        <taxon>Sordariomycetes</taxon>
        <taxon>Xylariomycetidae</taxon>
        <taxon>Xylariales</taxon>
        <taxon>Hypoxylaceae</taxon>
        <taxon>Daldinia</taxon>
    </lineage>
</organism>
<evidence type="ECO:0000313" key="6">
    <source>
        <dbReference type="EMBL" id="KAK6957801.1"/>
    </source>
</evidence>
<evidence type="ECO:0000256" key="2">
    <source>
        <dbReference type="ARBA" id="ARBA00023015"/>
    </source>
</evidence>
<dbReference type="InterPro" id="IPR040168">
    <property type="entry name" value="Not2/3/5"/>
</dbReference>
<feature type="compositionally biased region" description="Polar residues" evidence="4">
    <location>
        <begin position="218"/>
        <end position="228"/>
    </location>
</feature>
<keyword evidence="2" id="KW-0805">Transcription regulation</keyword>
<evidence type="ECO:0000259" key="5">
    <source>
        <dbReference type="Pfam" id="PF04153"/>
    </source>
</evidence>
<gene>
    <name evidence="6" type="ORF">Daesc_000590</name>
</gene>
<comment type="caution">
    <text evidence="6">The sequence shown here is derived from an EMBL/GenBank/DDBJ whole genome shotgun (WGS) entry which is preliminary data.</text>
</comment>
<evidence type="ECO:0000256" key="1">
    <source>
        <dbReference type="ARBA" id="ARBA00007682"/>
    </source>
</evidence>
<sequence>MPSSSPGPKARKPRLILKTRTPRPDTPTAPSPLVVPDANLSYATVAGRTEQDNLPKPSSSPDYAAREFPSLSNNSQLQSAGASSLWSTGASRGMSGTIQRNQQPTPLSSQHTQQDDFFSPSRMSSSQGQYRFGSQNSVAQSSQPQPNSIDEFPPLNNNSIRNTNGDIGQERGSNLMSTLGFGAQGSAAPGSLQGPRSGNGLLNALSANNRTTDVRSPDGSTATGSSRPQDVRGTGTGNNDEARQKPPGFQDNLVPQSSTQDPAASNPLGAIGAIGSSDASSNKNGDQKDDQSPSAHDPLAGMAPIDKWGIKGLRTLMNNYPDYNAAVTGLDPTTLGVDFTSPQLLSTQIYSLFNDSIPRPAIPDFRLPECYNVNNVQPLENKISNFNEETLMWIFYSCPGDVKQHLAAHELYNRAWRWHKKLKIWLTKDELMQPRILSTQHEEGYYIIWNTTDWRKERRTLTLHYADLETSNAALP</sequence>
<evidence type="ECO:0000256" key="4">
    <source>
        <dbReference type="SAM" id="MobiDB-lite"/>
    </source>
</evidence>
<keyword evidence="3" id="KW-0804">Transcription</keyword>
<protein>
    <recommendedName>
        <fullName evidence="5">NOT2/NOT3/NOT5 C-terminal domain-containing protein</fullName>
    </recommendedName>
</protein>
<feature type="compositionally biased region" description="Polar residues" evidence="4">
    <location>
        <begin position="155"/>
        <end position="177"/>
    </location>
</feature>
<evidence type="ECO:0000313" key="7">
    <source>
        <dbReference type="Proteomes" id="UP001369815"/>
    </source>
</evidence>
<feature type="compositionally biased region" description="Polar residues" evidence="4">
    <location>
        <begin position="253"/>
        <end position="263"/>
    </location>
</feature>
<feature type="compositionally biased region" description="Polar residues" evidence="4">
    <location>
        <begin position="70"/>
        <end position="148"/>
    </location>
</feature>
<name>A0AAX6N028_9PEZI</name>
<keyword evidence="7" id="KW-1185">Reference proteome</keyword>
<dbReference type="EMBL" id="JBANMG010000001">
    <property type="protein sequence ID" value="KAK6957801.1"/>
    <property type="molecule type" value="Genomic_DNA"/>
</dbReference>
<dbReference type="InterPro" id="IPR007282">
    <property type="entry name" value="NOT2/3/5_C"/>
</dbReference>
<dbReference type="Pfam" id="PF04153">
    <property type="entry name" value="NOT2_3_5_C"/>
    <property type="match status" value="1"/>
</dbReference>
<dbReference type="GO" id="GO:0030015">
    <property type="term" value="C:CCR4-NOT core complex"/>
    <property type="evidence" value="ECO:0007669"/>
    <property type="project" value="InterPro"/>
</dbReference>
<reference evidence="6 7" key="1">
    <citation type="journal article" date="2024" name="Front Chem Biol">
        <title>Unveiling the potential of Daldinia eschscholtzii MFLUCC 19-0629 through bioactivity and bioinformatics studies for enhanced sustainable agriculture production.</title>
        <authorList>
            <person name="Brooks S."/>
            <person name="Weaver J.A."/>
            <person name="Klomchit A."/>
            <person name="Alharthi S.A."/>
            <person name="Onlamun T."/>
            <person name="Nurani R."/>
            <person name="Vong T.K."/>
            <person name="Alberti F."/>
            <person name="Greco C."/>
        </authorList>
    </citation>
    <scope>NUCLEOTIDE SEQUENCE [LARGE SCALE GENOMIC DNA]</scope>
    <source>
        <strain evidence="6">MFLUCC 19-0629</strain>
    </source>
</reference>
<proteinExistence type="inferred from homology"/>
<evidence type="ECO:0000256" key="3">
    <source>
        <dbReference type="ARBA" id="ARBA00023163"/>
    </source>
</evidence>
<feature type="compositionally biased region" description="Basic residues" evidence="4">
    <location>
        <begin position="9"/>
        <end position="21"/>
    </location>
</feature>
<dbReference type="GO" id="GO:0000289">
    <property type="term" value="P:nuclear-transcribed mRNA poly(A) tail shortening"/>
    <property type="evidence" value="ECO:0007669"/>
    <property type="project" value="UniProtKB-ARBA"/>
</dbReference>
<comment type="similarity">
    <text evidence="1">Belongs to the CNOT2/3/5 family.</text>
</comment>
<feature type="region of interest" description="Disordered" evidence="4">
    <location>
        <begin position="1"/>
        <end position="302"/>
    </location>
</feature>
<dbReference type="GO" id="GO:0006355">
    <property type="term" value="P:regulation of DNA-templated transcription"/>
    <property type="evidence" value="ECO:0007669"/>
    <property type="project" value="InterPro"/>
</dbReference>
<dbReference type="AlphaFoldDB" id="A0AAX6N028"/>
<dbReference type="Gene3D" id="2.30.30.1020">
    <property type="entry name" value="CCR4-NOT complex subunit 2/3/5, C-terminal domain"/>
    <property type="match status" value="1"/>
</dbReference>